<proteinExistence type="predicted"/>
<evidence type="ECO:0000313" key="2">
    <source>
        <dbReference type="EMBL" id="EJK65800.1"/>
    </source>
</evidence>
<keyword evidence="1" id="KW-0732">Signal</keyword>
<dbReference type="OrthoDB" id="425754at2759"/>
<dbReference type="Proteomes" id="UP000266841">
    <property type="component" value="Unassembled WGS sequence"/>
</dbReference>
<dbReference type="InterPro" id="IPR014755">
    <property type="entry name" value="Cu-Rt/internalin_Ig-like"/>
</dbReference>
<name>K0SKF8_THAOC</name>
<dbReference type="AlphaFoldDB" id="K0SKF8"/>
<accession>K0SKF8</accession>
<evidence type="ECO:0000256" key="1">
    <source>
        <dbReference type="ARBA" id="ARBA00022729"/>
    </source>
</evidence>
<keyword evidence="3" id="KW-1185">Reference proteome</keyword>
<gene>
    <name evidence="2" type="ORF">THAOC_13305</name>
</gene>
<comment type="caution">
    <text evidence="2">The sequence shown here is derived from an EMBL/GenBank/DDBJ whole genome shotgun (WGS) entry which is preliminary data.</text>
</comment>
<sequence length="641" mass="70765">SVEFGNKAIQIRDWRIKQFDDTHISISTANGNVARIYRSDGTIHGNVRGFNGFITELGEPTCAYVTSDYVQVGDWRFGAYDDAHLSVSHRHGRTAQIYREDGTTHRGPRTDYNTWTFPDGEVLMGTKDGCVQTTGVPNILQIGLNWRIAEMYDTNHLSFSARQPDGQSGNGAKTATIYRNDGTAHRGPRTDYNAFGDVPTYSSSNPVVYGNKAIEIDEWRIVQIDERHLSVSHSGGGVSRVYSNNGYVTSGSAAYSGWQQDLGTPTCAFMTEKFLQLGDWRIAEMDENHLSVSHRNGYTRRDGTFHSGWGSKSWNGWDLVATNVLQGSTDGCASIQDALLIPVADGSGSSQVLVKFNKPMDGSSADKSLYRIYAAEGEDLDILSASFSTTDQSLLELNIAGIPSGVTYNVMTVDQVRTRSSVITVPAESSLGIEYAHWDYVEIGGWRFARTCETCTNSHFSVSSQRLLKTSQIFRDTGSTHRGPRSDFHGFDLVTSSGLTYSSQPIMFGDKGVQIRDWRIRQIDATHMSVSNENGNVSRIYRADGTVHGNNKDFSGYKIEELGEPACAYLTSSFLQIGDWRFGEISTHLSVTHKGGKTAMIYRDDGRIFQGPRTDFNAWGLQDEEILMGSNEGCGETALFA</sequence>
<protein>
    <submittedName>
        <fullName evidence="2">Uncharacterized protein</fullName>
    </submittedName>
</protein>
<dbReference type="Gene3D" id="2.60.40.1220">
    <property type="match status" value="1"/>
</dbReference>
<reference evidence="2 3" key="1">
    <citation type="journal article" date="2012" name="Genome Biol.">
        <title>Genome and low-iron response of an oceanic diatom adapted to chronic iron limitation.</title>
        <authorList>
            <person name="Lommer M."/>
            <person name="Specht M."/>
            <person name="Roy A.S."/>
            <person name="Kraemer L."/>
            <person name="Andreson R."/>
            <person name="Gutowska M.A."/>
            <person name="Wolf J."/>
            <person name="Bergner S.V."/>
            <person name="Schilhabel M.B."/>
            <person name="Klostermeier U.C."/>
            <person name="Beiko R.G."/>
            <person name="Rosenstiel P."/>
            <person name="Hippler M."/>
            <person name="Laroche J."/>
        </authorList>
    </citation>
    <scope>NUCLEOTIDE SEQUENCE [LARGE SCALE GENOMIC DNA]</scope>
    <source>
        <strain evidence="2 3">CCMP1005</strain>
    </source>
</reference>
<feature type="non-terminal residue" evidence="2">
    <location>
        <position position="1"/>
    </location>
</feature>
<evidence type="ECO:0000313" key="3">
    <source>
        <dbReference type="Proteomes" id="UP000266841"/>
    </source>
</evidence>
<organism evidence="2 3">
    <name type="scientific">Thalassiosira oceanica</name>
    <name type="common">Marine diatom</name>
    <dbReference type="NCBI Taxonomy" id="159749"/>
    <lineage>
        <taxon>Eukaryota</taxon>
        <taxon>Sar</taxon>
        <taxon>Stramenopiles</taxon>
        <taxon>Ochrophyta</taxon>
        <taxon>Bacillariophyta</taxon>
        <taxon>Coscinodiscophyceae</taxon>
        <taxon>Thalassiosirophycidae</taxon>
        <taxon>Thalassiosirales</taxon>
        <taxon>Thalassiosiraceae</taxon>
        <taxon>Thalassiosira</taxon>
    </lineage>
</organism>
<dbReference type="EMBL" id="AGNL01015458">
    <property type="protein sequence ID" value="EJK65800.1"/>
    <property type="molecule type" value="Genomic_DNA"/>
</dbReference>